<comment type="caution">
    <text evidence="1">The sequence shown here is derived from an EMBL/GenBank/DDBJ whole genome shotgun (WGS) entry which is preliminary data.</text>
</comment>
<sequence length="122" mass="13622">SGITGMATDQLVRSILAGWYATSSDDKEVEIDDEKGERHPTKCHLDDVINVQLKRKWNAQEIQNAGFHSSLSGGNPLLADLSDSYVSNLSMASGIVHDRVEFFHYIQYDVINDTLMTTVKLH</sequence>
<dbReference type="AlphaFoldDB" id="A0A9N9HDE5"/>
<reference evidence="1" key="1">
    <citation type="submission" date="2021-06" db="EMBL/GenBank/DDBJ databases">
        <authorList>
            <person name="Kallberg Y."/>
            <person name="Tangrot J."/>
            <person name="Rosling A."/>
        </authorList>
    </citation>
    <scope>NUCLEOTIDE SEQUENCE</scope>
    <source>
        <strain evidence="1">BR232B</strain>
    </source>
</reference>
<feature type="non-terminal residue" evidence="1">
    <location>
        <position position="1"/>
    </location>
</feature>
<organism evidence="1 2">
    <name type="scientific">Paraglomus brasilianum</name>
    <dbReference type="NCBI Taxonomy" id="144538"/>
    <lineage>
        <taxon>Eukaryota</taxon>
        <taxon>Fungi</taxon>
        <taxon>Fungi incertae sedis</taxon>
        <taxon>Mucoromycota</taxon>
        <taxon>Glomeromycotina</taxon>
        <taxon>Glomeromycetes</taxon>
        <taxon>Paraglomerales</taxon>
        <taxon>Paraglomeraceae</taxon>
        <taxon>Paraglomus</taxon>
    </lineage>
</organism>
<gene>
    <name evidence="1" type="ORF">PBRASI_LOCUS11571</name>
</gene>
<proteinExistence type="predicted"/>
<accession>A0A9N9HDE5</accession>
<evidence type="ECO:0000313" key="1">
    <source>
        <dbReference type="EMBL" id="CAG8676411.1"/>
    </source>
</evidence>
<dbReference type="Proteomes" id="UP000789739">
    <property type="component" value="Unassembled WGS sequence"/>
</dbReference>
<dbReference type="EMBL" id="CAJVPI010005945">
    <property type="protein sequence ID" value="CAG8676411.1"/>
    <property type="molecule type" value="Genomic_DNA"/>
</dbReference>
<feature type="non-terminal residue" evidence="1">
    <location>
        <position position="122"/>
    </location>
</feature>
<evidence type="ECO:0000313" key="2">
    <source>
        <dbReference type="Proteomes" id="UP000789739"/>
    </source>
</evidence>
<name>A0A9N9HDE5_9GLOM</name>
<protein>
    <submittedName>
        <fullName evidence="1">5962_t:CDS:1</fullName>
    </submittedName>
</protein>
<keyword evidence="2" id="KW-1185">Reference proteome</keyword>